<comment type="caution">
    <text evidence="4">The sequence shown here is derived from an EMBL/GenBank/DDBJ whole genome shotgun (WGS) entry which is preliminary data.</text>
</comment>
<comment type="similarity">
    <text evidence="1">Belongs to the beta type-B retroviral polymerase family. HERV class-II K(HML-2) pol subfamily.</text>
</comment>
<dbReference type="InterPro" id="IPR000477">
    <property type="entry name" value="RT_dom"/>
</dbReference>
<evidence type="ECO:0000256" key="2">
    <source>
        <dbReference type="ARBA" id="ARBA00012180"/>
    </source>
</evidence>
<evidence type="ECO:0000313" key="5">
    <source>
        <dbReference type="Proteomes" id="UP000545329"/>
    </source>
</evidence>
<evidence type="ECO:0000313" key="4">
    <source>
        <dbReference type="EMBL" id="NXS85768.1"/>
    </source>
</evidence>
<dbReference type="PROSITE" id="PS50878">
    <property type="entry name" value="RT_POL"/>
    <property type="match status" value="1"/>
</dbReference>
<name>A0A7L2XVJ2_9PASS</name>
<accession>A0A7L2XVJ2</accession>
<dbReference type="InterPro" id="IPR043128">
    <property type="entry name" value="Rev_trsase/Diguanyl_cyclase"/>
</dbReference>
<evidence type="ECO:0000256" key="1">
    <source>
        <dbReference type="ARBA" id="ARBA00010879"/>
    </source>
</evidence>
<dbReference type="InterPro" id="IPR051320">
    <property type="entry name" value="Viral_Replic_Matur_Polypro"/>
</dbReference>
<feature type="domain" description="Reverse transcriptase" evidence="3">
    <location>
        <begin position="1"/>
        <end position="120"/>
    </location>
</feature>
<feature type="non-terminal residue" evidence="4">
    <location>
        <position position="1"/>
    </location>
</feature>
<dbReference type="PANTHER" id="PTHR33064:SF37">
    <property type="entry name" value="RIBONUCLEASE H"/>
    <property type="match status" value="1"/>
</dbReference>
<dbReference type="SUPFAM" id="SSF56672">
    <property type="entry name" value="DNA/RNA polymerases"/>
    <property type="match status" value="1"/>
</dbReference>
<organism evidence="4 5">
    <name type="scientific">Erpornis zantholeuca</name>
    <dbReference type="NCBI Taxonomy" id="1112836"/>
    <lineage>
        <taxon>Eukaryota</taxon>
        <taxon>Metazoa</taxon>
        <taxon>Chordata</taxon>
        <taxon>Craniata</taxon>
        <taxon>Vertebrata</taxon>
        <taxon>Euteleostomi</taxon>
        <taxon>Archelosauria</taxon>
        <taxon>Archosauria</taxon>
        <taxon>Dinosauria</taxon>
        <taxon>Saurischia</taxon>
        <taxon>Theropoda</taxon>
        <taxon>Coelurosauria</taxon>
        <taxon>Aves</taxon>
        <taxon>Neognathae</taxon>
        <taxon>Neoaves</taxon>
        <taxon>Telluraves</taxon>
        <taxon>Australaves</taxon>
        <taxon>Passeriformes</taxon>
        <taxon>Sylvioidea</taxon>
        <taxon>Timaliidae</taxon>
        <taxon>Erpornis</taxon>
    </lineage>
</organism>
<dbReference type="Proteomes" id="UP000545329">
    <property type="component" value="Unassembled WGS sequence"/>
</dbReference>
<dbReference type="InterPro" id="IPR043502">
    <property type="entry name" value="DNA/RNA_pol_sf"/>
</dbReference>
<evidence type="ECO:0000259" key="3">
    <source>
        <dbReference type="PROSITE" id="PS50878"/>
    </source>
</evidence>
<gene>
    <name evidence="4" type="primary">Tf26</name>
    <name evidence="4" type="ORF">ERPZAN_R11320</name>
</gene>
<dbReference type="AlphaFoldDB" id="A0A7L2XVJ2"/>
<reference evidence="4 5" key="1">
    <citation type="submission" date="2019-09" db="EMBL/GenBank/DDBJ databases">
        <title>Bird 10,000 Genomes (B10K) Project - Family phase.</title>
        <authorList>
            <person name="Zhang G."/>
        </authorList>
    </citation>
    <scope>NUCLEOTIDE SEQUENCE [LARGE SCALE GENOMIC DNA]</scope>
    <source>
        <strain evidence="4">B10K-DU-002-58</strain>
        <tissue evidence="4">Muscle</tissue>
    </source>
</reference>
<dbReference type="EMBL" id="VZTN01024310">
    <property type="protein sequence ID" value="NXS85768.1"/>
    <property type="molecule type" value="Genomic_DNA"/>
</dbReference>
<dbReference type="Pfam" id="PF00078">
    <property type="entry name" value="RVT_1"/>
    <property type="match status" value="1"/>
</dbReference>
<dbReference type="Gene3D" id="3.30.70.270">
    <property type="match status" value="2"/>
</dbReference>
<dbReference type="GO" id="GO:0004523">
    <property type="term" value="F:RNA-DNA hybrid ribonuclease activity"/>
    <property type="evidence" value="ECO:0007669"/>
    <property type="project" value="UniProtKB-EC"/>
</dbReference>
<protein>
    <recommendedName>
        <fullName evidence="2">ribonuclease H</fullName>
        <ecNumber evidence="2">3.1.26.4</ecNumber>
    </recommendedName>
</protein>
<dbReference type="EC" id="3.1.26.4" evidence="2"/>
<sequence length="212" mass="24178">ATIDVKDMFFMVPLQEQDQEHFAFTWEGQQYTFTRLPQGFKHSPTLAHHALAQELSLIPPAPGVRVYQYTDDILLAGDEIAPVQTTQTNIIKHLESLDLQIPPEKVQLPSQEVKFLGIWWKGGMVCIPPGTLTHLDQIKTPETKKDLQHALGLLILLRKHIPDFSIIARPLYDLLQKKAKWDWIPLHDEALQLLVFEANTYQSLGPIHPTDP</sequence>
<proteinExistence type="inferred from homology"/>
<dbReference type="PANTHER" id="PTHR33064">
    <property type="entry name" value="POL PROTEIN"/>
    <property type="match status" value="1"/>
</dbReference>
<dbReference type="OrthoDB" id="9950135at2759"/>
<feature type="non-terminal residue" evidence="4">
    <location>
        <position position="212"/>
    </location>
</feature>
<keyword evidence="5" id="KW-1185">Reference proteome</keyword>